<evidence type="ECO:0000313" key="7">
    <source>
        <dbReference type="EMBL" id="ABR48892.1"/>
    </source>
</evidence>
<evidence type="ECO:0000256" key="3">
    <source>
        <dbReference type="ARBA" id="ARBA00023134"/>
    </source>
</evidence>
<dbReference type="PRINTS" id="PR00326">
    <property type="entry name" value="GTP1OBG"/>
</dbReference>
<proteinExistence type="inferred from homology"/>
<keyword evidence="4" id="KW-0963">Cytoplasm</keyword>
<evidence type="ECO:0000256" key="5">
    <source>
        <dbReference type="PIRSR" id="PIRSR006230-1"/>
    </source>
</evidence>
<feature type="domain" description="CP-type G" evidence="6">
    <location>
        <begin position="16"/>
        <end position="180"/>
    </location>
</feature>
<feature type="binding site" evidence="5">
    <location>
        <begin position="60"/>
        <end position="63"/>
    </location>
    <ligand>
        <name>GTP</name>
        <dbReference type="ChEBI" id="CHEBI:37565"/>
    </ligand>
</feature>
<dbReference type="Gene3D" id="3.40.50.300">
    <property type="entry name" value="P-loop containing nucleotide triphosphate hydrolases"/>
    <property type="match status" value="1"/>
</dbReference>
<dbReference type="PANTHER" id="PTHR45782:SF4">
    <property type="entry name" value="MITOCHONDRIAL RIBOSOME-ASSOCIATED GTPASE 1"/>
    <property type="match status" value="1"/>
</dbReference>
<feature type="binding site" evidence="5">
    <location>
        <begin position="132"/>
        <end position="137"/>
    </location>
    <ligand>
        <name>GTP</name>
        <dbReference type="ChEBI" id="CHEBI:37565"/>
    </ligand>
</feature>
<dbReference type="Gene3D" id="1.10.1580.10">
    <property type="match status" value="1"/>
</dbReference>
<accession>A6TRS4</accession>
<comment type="similarity">
    <text evidence="4">Belongs to the TRAFAC class YlqF/YawG GTPase family. MTG1 subfamily.</text>
</comment>
<dbReference type="PANTHER" id="PTHR45782">
    <property type="entry name" value="MITOCHONDRIAL RIBOSOME-ASSOCIATED GTPASE 1"/>
    <property type="match status" value="1"/>
</dbReference>
<name>A6TRS4_ALKMQ</name>
<dbReference type="CDD" id="cd01856">
    <property type="entry name" value="YlqF"/>
    <property type="match status" value="1"/>
</dbReference>
<evidence type="ECO:0000313" key="8">
    <source>
        <dbReference type="Proteomes" id="UP000001572"/>
    </source>
</evidence>
<dbReference type="SUPFAM" id="SSF52540">
    <property type="entry name" value="P-loop containing nucleoside triphosphate hydrolases"/>
    <property type="match status" value="1"/>
</dbReference>
<dbReference type="InterPro" id="IPR030378">
    <property type="entry name" value="G_CP_dom"/>
</dbReference>
<dbReference type="KEGG" id="amt:Amet_2741"/>
<evidence type="ECO:0000256" key="1">
    <source>
        <dbReference type="ARBA" id="ARBA00014898"/>
    </source>
</evidence>
<dbReference type="AlphaFoldDB" id="A6TRS4"/>
<evidence type="ECO:0000256" key="2">
    <source>
        <dbReference type="ARBA" id="ARBA00022741"/>
    </source>
</evidence>
<keyword evidence="2 4" id="KW-0547">Nucleotide-binding</keyword>
<dbReference type="HOGENOM" id="CLU_011106_1_0_9"/>
<dbReference type="OrthoDB" id="9779790at2"/>
<dbReference type="PIRSF" id="PIRSF006230">
    <property type="entry name" value="MG442"/>
    <property type="match status" value="1"/>
</dbReference>
<evidence type="ECO:0000256" key="4">
    <source>
        <dbReference type="PIRNR" id="PIRNR006230"/>
    </source>
</evidence>
<dbReference type="FunFam" id="3.40.50.300:FF:000590">
    <property type="entry name" value="Ribosome biogenesis GTPase A"/>
    <property type="match status" value="1"/>
</dbReference>
<dbReference type="GO" id="GO:0006412">
    <property type="term" value="P:translation"/>
    <property type="evidence" value="ECO:0007669"/>
    <property type="project" value="TreeGrafter"/>
</dbReference>
<dbReference type="InterPro" id="IPR027417">
    <property type="entry name" value="P-loop_NTPase"/>
</dbReference>
<dbReference type="Pfam" id="PF01926">
    <property type="entry name" value="MMR_HSR1"/>
    <property type="match status" value="1"/>
</dbReference>
<dbReference type="InterPro" id="IPR019991">
    <property type="entry name" value="GTP-bd_ribosome_bgen"/>
</dbReference>
<gene>
    <name evidence="7" type="ordered locus">Amet_2741</name>
</gene>
<comment type="subcellular location">
    <subcellularLocation>
        <location evidence="4">Cytoplasm</location>
    </subcellularLocation>
</comment>
<dbReference type="PROSITE" id="PS51721">
    <property type="entry name" value="G_CP"/>
    <property type="match status" value="1"/>
</dbReference>
<sequence length="285" mass="32412">MDLKINWYPGHMKKTKELLKDQLKLVDVVYELLDARIPISSRNPSINEIIGNKPRVIILNKFDLADQEVTNRWVKYFKAQGIEAIPVNCLNSKGLKEAIEEGQKMFQEKKDLMIKKGRKERPIRIMMVGIPNVGKSSIINQLAGRKSARTGDKPGVTKAKQWIRLKGNMELLDTPGILWPKFEDQNVALKLAFTGAIKDEIMDVEDLAFRLVEKLMLENMTNLMNRYKLDSEPAGALEMMDAIGIKRGAILPGREIDYLRVSNIILDEFRAGIIGRISMEVPPKQ</sequence>
<dbReference type="InterPro" id="IPR006073">
    <property type="entry name" value="GTP-bd"/>
</dbReference>
<keyword evidence="3 4" id="KW-0342">GTP-binding</keyword>
<dbReference type="eggNOG" id="COG1161">
    <property type="taxonomic scope" value="Bacteria"/>
</dbReference>
<dbReference type="GO" id="GO:0003924">
    <property type="term" value="F:GTPase activity"/>
    <property type="evidence" value="ECO:0007669"/>
    <property type="project" value="TreeGrafter"/>
</dbReference>
<organism evidence="7 8">
    <name type="scientific">Alkaliphilus metalliredigens (strain QYMF)</name>
    <dbReference type="NCBI Taxonomy" id="293826"/>
    <lineage>
        <taxon>Bacteria</taxon>
        <taxon>Bacillati</taxon>
        <taxon>Bacillota</taxon>
        <taxon>Clostridia</taxon>
        <taxon>Peptostreptococcales</taxon>
        <taxon>Natronincolaceae</taxon>
        <taxon>Alkaliphilus</taxon>
    </lineage>
</organism>
<keyword evidence="8" id="KW-1185">Reference proteome</keyword>
<comment type="function">
    <text evidence="4">Required for a late step of 50S ribosomal subunit assembly. Has GTPase activity.</text>
</comment>
<dbReference type="EMBL" id="CP000724">
    <property type="protein sequence ID" value="ABR48892.1"/>
    <property type="molecule type" value="Genomic_DNA"/>
</dbReference>
<dbReference type="InterPro" id="IPR016478">
    <property type="entry name" value="GTPase_MTG1"/>
</dbReference>
<dbReference type="GO" id="GO:0005525">
    <property type="term" value="F:GTP binding"/>
    <property type="evidence" value="ECO:0007669"/>
    <property type="project" value="UniProtKB-KW"/>
</dbReference>
<dbReference type="NCBIfam" id="TIGR03596">
    <property type="entry name" value="GTPase_YlqF"/>
    <property type="match status" value="1"/>
</dbReference>
<reference evidence="8" key="1">
    <citation type="journal article" date="2016" name="Genome Announc.">
        <title>Complete genome sequence of Alkaliphilus metalliredigens strain QYMF, an alkaliphilic and metal-reducing bacterium isolated from borax-contaminated leachate ponds.</title>
        <authorList>
            <person name="Hwang C."/>
            <person name="Copeland A."/>
            <person name="Lucas S."/>
            <person name="Lapidus A."/>
            <person name="Barry K."/>
            <person name="Detter J.C."/>
            <person name="Glavina Del Rio T."/>
            <person name="Hammon N."/>
            <person name="Israni S."/>
            <person name="Dalin E."/>
            <person name="Tice H."/>
            <person name="Pitluck S."/>
            <person name="Chertkov O."/>
            <person name="Brettin T."/>
            <person name="Bruce D."/>
            <person name="Han C."/>
            <person name="Schmutz J."/>
            <person name="Larimer F."/>
            <person name="Land M.L."/>
            <person name="Hauser L."/>
            <person name="Kyrpides N."/>
            <person name="Mikhailova N."/>
            <person name="Ye Q."/>
            <person name="Zhou J."/>
            <person name="Richardson P."/>
            <person name="Fields M.W."/>
        </authorList>
    </citation>
    <scope>NUCLEOTIDE SEQUENCE [LARGE SCALE GENOMIC DNA]</scope>
    <source>
        <strain evidence="8">QYMF</strain>
    </source>
</reference>
<dbReference type="RefSeq" id="WP_012063864.1">
    <property type="nucleotide sequence ID" value="NC_009633.1"/>
</dbReference>
<protein>
    <recommendedName>
        <fullName evidence="1 4">Ribosome biogenesis GTPase A</fullName>
    </recommendedName>
</protein>
<evidence type="ECO:0000259" key="6">
    <source>
        <dbReference type="PROSITE" id="PS51721"/>
    </source>
</evidence>
<dbReference type="Proteomes" id="UP000001572">
    <property type="component" value="Chromosome"/>
</dbReference>
<dbReference type="STRING" id="293826.Amet_2741"/>
<feature type="binding site" evidence="5">
    <location>
        <position position="176"/>
    </location>
    <ligand>
        <name>GTP</name>
        <dbReference type="ChEBI" id="CHEBI:37565"/>
    </ligand>
</feature>
<dbReference type="InterPro" id="IPR023179">
    <property type="entry name" value="GTP-bd_ortho_bundle_sf"/>
</dbReference>
<dbReference type="GO" id="GO:0005737">
    <property type="term" value="C:cytoplasm"/>
    <property type="evidence" value="ECO:0007669"/>
    <property type="project" value="UniProtKB-SubCell"/>
</dbReference>